<gene>
    <name evidence="2" type="ORF">PG997_004919</name>
</gene>
<dbReference type="Proteomes" id="UP001433268">
    <property type="component" value="Unassembled WGS sequence"/>
</dbReference>
<keyword evidence="3" id="KW-1185">Reference proteome</keyword>
<reference evidence="2 3" key="1">
    <citation type="submission" date="2023-01" db="EMBL/GenBank/DDBJ databases">
        <title>Analysis of 21 Apiospora genomes using comparative genomics revels a genus with tremendous synthesis potential of carbohydrate active enzymes and secondary metabolites.</title>
        <authorList>
            <person name="Sorensen T."/>
        </authorList>
    </citation>
    <scope>NUCLEOTIDE SEQUENCE [LARGE SCALE GENOMIC DNA]</scope>
    <source>
        <strain evidence="2 3">CBS 114990</strain>
    </source>
</reference>
<feature type="region of interest" description="Disordered" evidence="1">
    <location>
        <begin position="58"/>
        <end position="78"/>
    </location>
</feature>
<comment type="caution">
    <text evidence="2">The sequence shown here is derived from an EMBL/GenBank/DDBJ whole genome shotgun (WGS) entry which is preliminary data.</text>
</comment>
<dbReference type="RefSeq" id="XP_066672852.1">
    <property type="nucleotide sequence ID" value="XM_066809234.1"/>
</dbReference>
<accession>A0ABR1X3G4</accession>
<evidence type="ECO:0000313" key="3">
    <source>
        <dbReference type="Proteomes" id="UP001433268"/>
    </source>
</evidence>
<proteinExistence type="predicted"/>
<sequence>MTGLRPARWPRFARAPRLDHVEASIRGTSSSRSSSCQKIATPTTFSRGLTSTRNFAEGDAANRRELPEPSLFGNSKRTKRFDSGHEIAAFYRAHKVKPAVHMKNIRVPQSKISGLAVQVSQSHCFDSNHMKYLDKAEHPLRKTIFDMYAGWADRPLWYSGAGFGAAPIVCSKAKRWIQRGLREALLERGYDRDGRVVQQKTPAAGRGAGNSGGRKAPPPALHGTLKVFSRIPKTICSHTFPEVLAAMRQALAAALPHLTTDGFARNPGPRGENYGNGNSFKSPRASQRPPIGKARPTGKARPPGI</sequence>
<protein>
    <submittedName>
        <fullName evidence="2">Uncharacterized protein</fullName>
    </submittedName>
</protein>
<dbReference type="GeneID" id="92042294"/>
<organism evidence="2 3">
    <name type="scientific">Apiospora hydei</name>
    <dbReference type="NCBI Taxonomy" id="1337664"/>
    <lineage>
        <taxon>Eukaryota</taxon>
        <taxon>Fungi</taxon>
        <taxon>Dikarya</taxon>
        <taxon>Ascomycota</taxon>
        <taxon>Pezizomycotina</taxon>
        <taxon>Sordariomycetes</taxon>
        <taxon>Xylariomycetidae</taxon>
        <taxon>Amphisphaeriales</taxon>
        <taxon>Apiosporaceae</taxon>
        <taxon>Apiospora</taxon>
    </lineage>
</organism>
<feature type="region of interest" description="Disordered" evidence="1">
    <location>
        <begin position="196"/>
        <end position="221"/>
    </location>
</feature>
<dbReference type="EMBL" id="JAQQWN010000004">
    <property type="protein sequence ID" value="KAK8089958.1"/>
    <property type="molecule type" value="Genomic_DNA"/>
</dbReference>
<feature type="region of interest" description="Disordered" evidence="1">
    <location>
        <begin position="262"/>
        <end position="305"/>
    </location>
</feature>
<evidence type="ECO:0000313" key="2">
    <source>
        <dbReference type="EMBL" id="KAK8089958.1"/>
    </source>
</evidence>
<name>A0ABR1X3G4_9PEZI</name>
<feature type="compositionally biased region" description="Polar residues" evidence="1">
    <location>
        <begin position="275"/>
        <end position="285"/>
    </location>
</feature>
<feature type="region of interest" description="Disordered" evidence="1">
    <location>
        <begin position="24"/>
        <end position="43"/>
    </location>
</feature>
<evidence type="ECO:0000256" key="1">
    <source>
        <dbReference type="SAM" id="MobiDB-lite"/>
    </source>
</evidence>